<gene>
    <name evidence="1" type="ORF">ACFQDO_18550</name>
</gene>
<proteinExistence type="predicted"/>
<organism evidence="1 2">
    <name type="scientific">Angustibacter luteus</name>
    <dbReference type="NCBI Taxonomy" id="658456"/>
    <lineage>
        <taxon>Bacteria</taxon>
        <taxon>Bacillati</taxon>
        <taxon>Actinomycetota</taxon>
        <taxon>Actinomycetes</taxon>
        <taxon>Kineosporiales</taxon>
        <taxon>Kineosporiaceae</taxon>
    </lineage>
</organism>
<protein>
    <submittedName>
        <fullName evidence="1">Phage tail tube protein</fullName>
    </submittedName>
</protein>
<dbReference type="Proteomes" id="UP001596189">
    <property type="component" value="Unassembled WGS sequence"/>
</dbReference>
<accession>A0ABW1JJ16</accession>
<dbReference type="RefSeq" id="WP_345717665.1">
    <property type="nucleotide sequence ID" value="NZ_BAABFP010000007.1"/>
</dbReference>
<dbReference type="EMBL" id="JBHSRD010000008">
    <property type="protein sequence ID" value="MFC6009139.1"/>
    <property type="molecule type" value="Genomic_DNA"/>
</dbReference>
<reference evidence="2" key="1">
    <citation type="journal article" date="2019" name="Int. J. Syst. Evol. Microbiol.">
        <title>The Global Catalogue of Microorganisms (GCM) 10K type strain sequencing project: providing services to taxonomists for standard genome sequencing and annotation.</title>
        <authorList>
            <consortium name="The Broad Institute Genomics Platform"/>
            <consortium name="The Broad Institute Genome Sequencing Center for Infectious Disease"/>
            <person name="Wu L."/>
            <person name="Ma J."/>
        </authorList>
    </citation>
    <scope>NUCLEOTIDE SEQUENCE [LARGE SCALE GENOMIC DNA]</scope>
    <source>
        <strain evidence="2">KACC 14249</strain>
    </source>
</reference>
<evidence type="ECO:0000313" key="1">
    <source>
        <dbReference type="EMBL" id="MFC6009139.1"/>
    </source>
</evidence>
<dbReference type="Pfam" id="PF18906">
    <property type="entry name" value="Phage_tube_2"/>
    <property type="match status" value="1"/>
</dbReference>
<keyword evidence="2" id="KW-1185">Reference proteome</keyword>
<sequence length="331" mass="35159">MAVGSGIGGSFGISDETVYGTYVAPARFYEANSAPLKRNKTVVQRSGLAAGRLVRAAGGRSVTDTNGEGTVTLEVVQKSMGLLLKHIFGGVVTPVQQAATTAYLQTHLLVDNAGRFFSAQAGVPMTSGTVYPSTGVGTKITDAEFSCGRGEYLTAALTLDCQDVVDSQTLAAPSYPTGLKAFNFKHSTLKIGAFGSEAAVDGVSKVSFKMTRPQKTDRVYAGNAGLKKEPIQNDLVDLTGTIETDFVNRTDFADRFAADTPFSLIWEFVGANIASTYYETFRIKLPAVYLDTDTPTLEGPDVVSPSFNFTALNDLTNAPVTCEYMSVDVAL</sequence>
<comment type="caution">
    <text evidence="1">The sequence shown here is derived from an EMBL/GenBank/DDBJ whole genome shotgun (WGS) entry which is preliminary data.</text>
</comment>
<dbReference type="InterPro" id="IPR044000">
    <property type="entry name" value="Phage_tube_2"/>
</dbReference>
<name>A0ABW1JJ16_9ACTN</name>
<evidence type="ECO:0000313" key="2">
    <source>
        <dbReference type="Proteomes" id="UP001596189"/>
    </source>
</evidence>